<keyword evidence="5" id="KW-1185">Reference proteome</keyword>
<dbReference type="NCBIfam" id="TIGR02123">
    <property type="entry name" value="TRAP_fused"/>
    <property type="match status" value="1"/>
</dbReference>
<dbReference type="Proteomes" id="UP000464912">
    <property type="component" value="Chromosome"/>
</dbReference>
<sequence length="855" mass="93720">MVRKEDYEHLTESELGSRPPKGTLLYMVISCVALAWAFFQLWVASPLQFHLANYIGSNAFIFNDFQVRALHLAFGLFLSLSMFPAFSTSEKRYIPITDWLLSSMGICACLYLVVFYRQIALRLGIPTIIDLLIAACGICALLEAARRTVGFAVVAVVLVFLFYSRFGEVMPDVIAHKNYMFSAIASQQWFSTEGVFGTAISVSADFVFLYVLFGGLLEKTGTGNFFIELSFLLLNRFRGGPAKAAVVSSGLMGMISGSSIANTITVGSLTIPMMKKMGFSAEKAAAIEVSAGINGQIMPPVMGAAAFLMAEYLSIPYIEVVKHAFLPAILTYIALLYIVHIEACKLGAMPQVIPDAKRMKLYTMIWYLLLVCASIAVLVSGLYVLIEGFLHFSGLKMIAGPYVTLVMGGLCGLVYIFLLWYQYTLNKAADVDRSSVAFKLKTGLHHFLPLIILVWCLLVERMSPALSAYWTILFLFFELLTKEIIVNALERRYGFYSALRVGFVNCINAMIMSSKNMTVVAVATAAAGIIVGSVSLTGIGLKIGGVLDVVSNGNLLLTLFLTAVMCIVLGMGMPTTACYIIVSTLMVPVLMYVTDKSGIVLTLFSVHLFVFYFGLMADVTPPVGLASYAAAAIAGGNAIMTGVQAFLYNIRTMLLPFLFVLDPQILGFNLSGPLDLFQVVVFCILGIISVTAGSQGYFLIKSKFYESVILFFVGIALLAPSIFVNLVTPEYLPLEMNEHILERSSDSKRIMVVLQERSFFGNPEVKKVTIQSGVDSTIEQKLRSCGVVAAYDGDRMLNVISVDQNARAQCATFDTSMKIAQIMVSQPQMPKWVVYATAFLLFSCIFLSQRKRKVS</sequence>
<gene>
    <name evidence="4" type="ORF">GP480_03410</name>
</gene>
<feature type="transmembrane region" description="Helical" evidence="2">
    <location>
        <begin position="24"/>
        <end position="45"/>
    </location>
</feature>
<dbReference type="InterPro" id="IPR021814">
    <property type="entry name" value="DUF3394"/>
</dbReference>
<feature type="transmembrane region" description="Helical" evidence="2">
    <location>
        <begin position="324"/>
        <end position="343"/>
    </location>
</feature>
<reference evidence="4 5" key="1">
    <citation type="journal article" date="2020" name="MBio">
        <title>Erratum for Teymournejad et al., 'Isolation and Molecular Analysis of a Novel Neorickettsia Species That Causes Potomac Horse Fever'.</title>
        <authorList>
            <person name="Teymournejad O."/>
            <person name="Lin M."/>
            <person name="Bekebrede H."/>
            <person name="Kamr A."/>
            <person name="Toribio R.E."/>
            <person name="Arroyo L.G."/>
            <person name="Baird J.D."/>
            <person name="Rikihisa Y."/>
        </authorList>
    </citation>
    <scope>NUCLEOTIDE SEQUENCE [LARGE SCALE GENOMIC DNA]</scope>
    <source>
        <strain evidence="4 5">Fin17</strain>
    </source>
</reference>
<dbReference type="Pfam" id="PF06808">
    <property type="entry name" value="DctM"/>
    <property type="match status" value="2"/>
</dbReference>
<evidence type="ECO:0000256" key="2">
    <source>
        <dbReference type="SAM" id="Phobius"/>
    </source>
</evidence>
<proteinExistence type="predicted"/>
<comment type="function">
    <text evidence="1">Part of the tripartite ATP-independent periplasmic (TRAP) transport system.</text>
</comment>
<dbReference type="Pfam" id="PF11874">
    <property type="entry name" value="DUF3394"/>
    <property type="match status" value="1"/>
</dbReference>
<feature type="transmembrane region" description="Helical" evidence="2">
    <location>
        <begin position="442"/>
        <end position="459"/>
    </location>
</feature>
<feature type="transmembrane region" description="Helical" evidence="2">
    <location>
        <begin position="517"/>
        <end position="541"/>
    </location>
</feature>
<feature type="transmembrane region" description="Helical" evidence="2">
    <location>
        <begin position="832"/>
        <end position="848"/>
    </location>
</feature>
<dbReference type="EMBL" id="CP047224">
    <property type="protein sequence ID" value="QHD65449.1"/>
    <property type="molecule type" value="Genomic_DNA"/>
</dbReference>
<feature type="transmembrane region" description="Helical" evidence="2">
    <location>
        <begin position="65"/>
        <end position="87"/>
    </location>
</feature>
<dbReference type="RefSeq" id="WP_160095855.1">
    <property type="nucleotide sequence ID" value="NZ_CP047224.1"/>
</dbReference>
<feature type="domain" description="TRAP C4-dicarboxylate transport system permease DctM subunit" evidence="3">
    <location>
        <begin position="402"/>
        <end position="665"/>
    </location>
</feature>
<evidence type="ECO:0000256" key="1">
    <source>
        <dbReference type="RuleBase" id="RU369079"/>
    </source>
</evidence>
<dbReference type="InterPro" id="IPR011853">
    <property type="entry name" value="TRAP_DctM-Dct_fused"/>
</dbReference>
<feature type="transmembrane region" description="Helical" evidence="2">
    <location>
        <begin position="676"/>
        <end position="700"/>
    </location>
</feature>
<dbReference type="AlphaFoldDB" id="A0A6P1GAD3"/>
<dbReference type="GO" id="GO:0005886">
    <property type="term" value="C:plasma membrane"/>
    <property type="evidence" value="ECO:0007669"/>
    <property type="project" value="UniProtKB-SubCell"/>
</dbReference>
<evidence type="ECO:0000313" key="5">
    <source>
        <dbReference type="Proteomes" id="UP000464912"/>
    </source>
</evidence>
<evidence type="ECO:0000259" key="3">
    <source>
        <dbReference type="Pfam" id="PF06808"/>
    </source>
</evidence>
<feature type="transmembrane region" description="Helical" evidence="2">
    <location>
        <begin position="600"/>
        <end position="619"/>
    </location>
</feature>
<evidence type="ECO:0000313" key="4">
    <source>
        <dbReference type="EMBL" id="QHD65449.1"/>
    </source>
</evidence>
<dbReference type="GO" id="GO:0022857">
    <property type="term" value="F:transmembrane transporter activity"/>
    <property type="evidence" value="ECO:0007669"/>
    <property type="project" value="UniProtKB-UniRule"/>
</dbReference>
<organism evidence="4 5">
    <name type="scientific">Neorickettsia findlayensis</name>
    <dbReference type="NCBI Taxonomy" id="2686014"/>
    <lineage>
        <taxon>Bacteria</taxon>
        <taxon>Pseudomonadati</taxon>
        <taxon>Pseudomonadota</taxon>
        <taxon>Alphaproteobacteria</taxon>
        <taxon>Rickettsiales</taxon>
        <taxon>Anaplasmataceae</taxon>
        <taxon>Neorickettsia</taxon>
    </lineage>
</organism>
<feature type="transmembrane region" description="Helical" evidence="2">
    <location>
        <begin position="625"/>
        <end position="647"/>
    </location>
</feature>
<keyword evidence="2" id="KW-0812">Transmembrane</keyword>
<feature type="transmembrane region" description="Helical" evidence="2">
    <location>
        <begin position="465"/>
        <end position="481"/>
    </location>
</feature>
<accession>A0A6P1GAD3</accession>
<dbReference type="InterPro" id="IPR010656">
    <property type="entry name" value="DctM"/>
</dbReference>
<feature type="transmembrane region" description="Helical" evidence="2">
    <location>
        <begin position="149"/>
        <end position="166"/>
    </location>
</feature>
<keyword evidence="2" id="KW-1133">Transmembrane helix</keyword>
<keyword evidence="2" id="KW-0472">Membrane</keyword>
<feature type="transmembrane region" description="Helical" evidence="2">
    <location>
        <begin position="195"/>
        <end position="217"/>
    </location>
</feature>
<reference evidence="4 5" key="2">
    <citation type="journal article" date="2020" name="MBio">
        <title>Isolation and Molecular Analysis of a Novel Neorickettsia Species That Causes Potomac Horse Fever.</title>
        <authorList>
            <person name="Teymournejad O."/>
            <person name="Lin M."/>
            <person name="Bekebrede H."/>
            <person name="Kamr A."/>
            <person name="Toribio R.E."/>
            <person name="Arroyo L.G."/>
            <person name="Baird J.D."/>
            <person name="Rikihisa Y."/>
        </authorList>
    </citation>
    <scope>NUCLEOTIDE SEQUENCE [LARGE SCALE GENOMIC DNA]</scope>
    <source>
        <strain evidence="4 5">Fin17</strain>
    </source>
</reference>
<dbReference type="KEGG" id="nef:GP480_03410"/>
<keyword evidence="1" id="KW-0813">Transport</keyword>
<name>A0A6P1GAD3_9RICK</name>
<comment type="subcellular location">
    <subcellularLocation>
        <location evidence="1">Cell inner membrane</location>
        <topology evidence="1">Multi-pass membrane protein</topology>
    </subcellularLocation>
</comment>
<feature type="domain" description="TRAP C4-dicarboxylate transport system permease DctM subunit" evidence="3">
    <location>
        <begin position="138"/>
        <end position="384"/>
    </location>
</feature>
<keyword evidence="1" id="KW-0997">Cell inner membrane</keyword>
<protein>
    <submittedName>
        <fullName evidence="4">TRAP transporter fused permease subunit</fullName>
    </submittedName>
</protein>
<feature type="transmembrane region" description="Helical" evidence="2">
    <location>
        <begin position="654"/>
        <end position="670"/>
    </location>
</feature>
<dbReference type="PANTHER" id="PTHR43849">
    <property type="entry name" value="BLL3936 PROTEIN"/>
    <property type="match status" value="1"/>
</dbReference>
<feature type="transmembrane region" description="Helical" evidence="2">
    <location>
        <begin position="553"/>
        <end position="571"/>
    </location>
</feature>
<feature type="transmembrane region" description="Helical" evidence="2">
    <location>
        <begin position="398"/>
        <end position="421"/>
    </location>
</feature>
<feature type="transmembrane region" description="Helical" evidence="2">
    <location>
        <begin position="123"/>
        <end position="142"/>
    </location>
</feature>
<dbReference type="PANTHER" id="PTHR43849:SF2">
    <property type="entry name" value="BLL3936 PROTEIN"/>
    <property type="match status" value="1"/>
</dbReference>
<feature type="transmembrane region" description="Helical" evidence="2">
    <location>
        <begin position="707"/>
        <end position="727"/>
    </location>
</feature>
<feature type="transmembrane region" description="Helical" evidence="2">
    <location>
        <begin position="99"/>
        <end position="117"/>
    </location>
</feature>
<feature type="transmembrane region" description="Helical" evidence="2">
    <location>
        <begin position="364"/>
        <end position="386"/>
    </location>
</feature>
<keyword evidence="1" id="KW-1003">Cell membrane</keyword>